<dbReference type="WBParaSite" id="ECPE_0001822601-mRNA-1">
    <property type="protein sequence ID" value="ECPE_0001822601-mRNA-1"/>
    <property type="gene ID" value="ECPE_0001822601"/>
</dbReference>
<protein>
    <submittedName>
        <fullName evidence="2">DUF1716 domain-containing protein</fullName>
    </submittedName>
</protein>
<reference evidence="2" key="1">
    <citation type="submission" date="2016-06" db="UniProtKB">
        <authorList>
            <consortium name="WormBaseParasite"/>
        </authorList>
    </citation>
    <scope>IDENTIFICATION</scope>
</reference>
<dbReference type="Gene3D" id="1.25.10.10">
    <property type="entry name" value="Leucine-rich Repeat Variant"/>
    <property type="match status" value="1"/>
</dbReference>
<evidence type="ECO:0000313" key="2">
    <source>
        <dbReference type="WBParaSite" id="ECPE_0001822601-mRNA-1"/>
    </source>
</evidence>
<organism evidence="2">
    <name type="scientific">Echinostoma caproni</name>
    <dbReference type="NCBI Taxonomy" id="27848"/>
    <lineage>
        <taxon>Eukaryota</taxon>
        <taxon>Metazoa</taxon>
        <taxon>Spiralia</taxon>
        <taxon>Lophotrochozoa</taxon>
        <taxon>Platyhelminthes</taxon>
        <taxon>Trematoda</taxon>
        <taxon>Digenea</taxon>
        <taxon>Plagiorchiida</taxon>
        <taxon>Echinostomata</taxon>
        <taxon>Echinostomatoidea</taxon>
        <taxon>Echinostomatidae</taxon>
        <taxon>Echinostoma</taxon>
    </lineage>
</organism>
<dbReference type="AlphaFoldDB" id="A0A183BG41"/>
<dbReference type="InterPro" id="IPR013180">
    <property type="entry name" value="CTNNBL1_N"/>
</dbReference>
<accession>A0A183BG41</accession>
<dbReference type="Pfam" id="PF08216">
    <property type="entry name" value="CTNNBL"/>
    <property type="match status" value="1"/>
</dbReference>
<proteinExistence type="predicted"/>
<dbReference type="InterPro" id="IPR011989">
    <property type="entry name" value="ARM-like"/>
</dbReference>
<feature type="domain" description="Beta-catenin-like protein 1 N-terminal" evidence="1">
    <location>
        <begin position="2"/>
        <end position="50"/>
    </location>
</feature>
<sequence>LRHCPSALKSRVLAKFVESDHEKVDRLVELHLKYFAQVKKADSRIRALREVSHYGFVFTSASFVSCYCSLTQHIFNWSYIRMRRLQGL</sequence>
<evidence type="ECO:0000259" key="1">
    <source>
        <dbReference type="Pfam" id="PF08216"/>
    </source>
</evidence>
<name>A0A183BG41_9TREM</name>